<accession>A0A0F9QXE8</accession>
<name>A0A0F9QXE8_9ZZZZ</name>
<evidence type="ECO:0000313" key="1">
    <source>
        <dbReference type="EMBL" id="KKN47159.1"/>
    </source>
</evidence>
<dbReference type="AlphaFoldDB" id="A0A0F9QXE8"/>
<proteinExistence type="predicted"/>
<reference evidence="1" key="1">
    <citation type="journal article" date="2015" name="Nature">
        <title>Complex archaea that bridge the gap between prokaryotes and eukaryotes.</title>
        <authorList>
            <person name="Spang A."/>
            <person name="Saw J.H."/>
            <person name="Jorgensen S.L."/>
            <person name="Zaremba-Niedzwiedzka K."/>
            <person name="Martijn J."/>
            <person name="Lind A.E."/>
            <person name="van Eijk R."/>
            <person name="Schleper C."/>
            <person name="Guy L."/>
            <person name="Ettema T.J."/>
        </authorList>
    </citation>
    <scope>NUCLEOTIDE SEQUENCE</scope>
</reference>
<comment type="caution">
    <text evidence="1">The sequence shown here is derived from an EMBL/GenBank/DDBJ whole genome shotgun (WGS) entry which is preliminary data.</text>
</comment>
<sequence>MALLSASIIPDDAIVNEDGNVALKYRRQQRVSIQCNGTGEKLTHIFNIRANISMAWIPPEDMGCALATKGGCCGEKRPGIIVLANENDVRRWTNGGGR</sequence>
<dbReference type="EMBL" id="LAZR01001291">
    <property type="protein sequence ID" value="KKN47159.1"/>
    <property type="molecule type" value="Genomic_DNA"/>
</dbReference>
<protein>
    <submittedName>
        <fullName evidence="1">Uncharacterized protein</fullName>
    </submittedName>
</protein>
<gene>
    <name evidence="1" type="ORF">LCGC14_0665550</name>
</gene>
<organism evidence="1">
    <name type="scientific">marine sediment metagenome</name>
    <dbReference type="NCBI Taxonomy" id="412755"/>
    <lineage>
        <taxon>unclassified sequences</taxon>
        <taxon>metagenomes</taxon>
        <taxon>ecological metagenomes</taxon>
    </lineage>
</organism>